<proteinExistence type="predicted"/>
<reference evidence="2" key="2">
    <citation type="submission" date="2020-09" db="EMBL/GenBank/DDBJ databases">
        <authorList>
            <person name="Sun Q."/>
            <person name="Zhou Y."/>
        </authorList>
    </citation>
    <scope>NUCLEOTIDE SEQUENCE</scope>
    <source>
        <strain evidence="2">CGMCC 1.16134</strain>
    </source>
</reference>
<dbReference type="RefSeq" id="WP_229696092.1">
    <property type="nucleotide sequence ID" value="NZ_BMKR01000008.1"/>
</dbReference>
<protein>
    <recommendedName>
        <fullName evidence="1">Transposase InsH N-terminal domain-containing protein</fullName>
    </recommendedName>
</protein>
<comment type="caution">
    <text evidence="2">The sequence shown here is derived from an EMBL/GenBank/DDBJ whole genome shotgun (WGS) entry which is preliminary data.</text>
</comment>
<organism evidence="2 3">
    <name type="scientific">Paenibacillus albidus</name>
    <dbReference type="NCBI Taxonomy" id="2041023"/>
    <lineage>
        <taxon>Bacteria</taxon>
        <taxon>Bacillati</taxon>
        <taxon>Bacillota</taxon>
        <taxon>Bacilli</taxon>
        <taxon>Bacillales</taxon>
        <taxon>Paenibacillaceae</taxon>
        <taxon>Paenibacillus</taxon>
    </lineage>
</organism>
<sequence>MVLEEDIQGHHLVRVVNSAVNRFDDATFDATYPGGGRDSYYPKMLTKVTIYALQPHMEMDVPSRTKRCISAKKAREFWKRHAAQVAKVAH</sequence>
<evidence type="ECO:0000313" key="2">
    <source>
        <dbReference type="EMBL" id="GGF78001.1"/>
    </source>
</evidence>
<dbReference type="EMBL" id="BMKR01000008">
    <property type="protein sequence ID" value="GGF78001.1"/>
    <property type="molecule type" value="Genomic_DNA"/>
</dbReference>
<evidence type="ECO:0000259" key="1">
    <source>
        <dbReference type="Pfam" id="PF05598"/>
    </source>
</evidence>
<accession>A0A917FGQ2</accession>
<dbReference type="Pfam" id="PF05598">
    <property type="entry name" value="DUF772"/>
    <property type="match status" value="1"/>
</dbReference>
<dbReference type="AlphaFoldDB" id="A0A917FGQ2"/>
<gene>
    <name evidence="2" type="ORF">GCM10010912_23780</name>
</gene>
<feature type="domain" description="Transposase InsH N-terminal" evidence="1">
    <location>
        <begin position="3"/>
        <end position="52"/>
    </location>
</feature>
<evidence type="ECO:0000313" key="3">
    <source>
        <dbReference type="Proteomes" id="UP000637643"/>
    </source>
</evidence>
<dbReference type="Proteomes" id="UP000637643">
    <property type="component" value="Unassembled WGS sequence"/>
</dbReference>
<dbReference type="InterPro" id="IPR008490">
    <property type="entry name" value="Transposase_InsH_N"/>
</dbReference>
<reference evidence="2" key="1">
    <citation type="journal article" date="2014" name="Int. J. Syst. Evol. Microbiol.">
        <title>Complete genome sequence of Corynebacterium casei LMG S-19264T (=DSM 44701T), isolated from a smear-ripened cheese.</title>
        <authorList>
            <consortium name="US DOE Joint Genome Institute (JGI-PGF)"/>
            <person name="Walter F."/>
            <person name="Albersmeier A."/>
            <person name="Kalinowski J."/>
            <person name="Ruckert C."/>
        </authorList>
    </citation>
    <scope>NUCLEOTIDE SEQUENCE</scope>
    <source>
        <strain evidence="2">CGMCC 1.16134</strain>
    </source>
</reference>
<keyword evidence="3" id="KW-1185">Reference proteome</keyword>
<name>A0A917FGQ2_9BACL</name>